<dbReference type="Proteomes" id="UP000403266">
    <property type="component" value="Unassembled WGS sequence"/>
</dbReference>
<dbReference type="Gene3D" id="3.90.1530.30">
    <property type="match status" value="1"/>
</dbReference>
<sequence length="141" mass="15287">MTMTTVALSKLIPSAANVRRYNSEAGIEALAADISAHGLIQSLNVKPAGKGKFEVLAAGRRLRALKHLQTKGGSILGVKVTKDYQVPVLQGPAEGVTETEISAAENFRPCTPPRRLPPSANSTRKRAFRRKRSRRGSEFHV</sequence>
<reference evidence="3 4" key="1">
    <citation type="journal article" date="2019" name="Syst. Appl. Microbiol.">
        <title>Microvirga tunisiensis sp. nov., a root nodule symbiotic bacterium isolated from Lupinus micranthus and L. luteus grown in Northern Tunisia.</title>
        <authorList>
            <person name="Msaddak A."/>
            <person name="Rejili M."/>
            <person name="Duran D."/>
            <person name="Mars M."/>
            <person name="Palacios J.M."/>
            <person name="Ruiz-Argueso T."/>
            <person name="Rey L."/>
            <person name="Imperial J."/>
        </authorList>
    </citation>
    <scope>NUCLEOTIDE SEQUENCE [LARGE SCALE GENOMIC DNA]</scope>
    <source>
        <strain evidence="3 4">Lmie10</strain>
    </source>
</reference>
<dbReference type="PANTHER" id="PTHR33375">
    <property type="entry name" value="CHROMOSOME-PARTITIONING PROTEIN PARB-RELATED"/>
    <property type="match status" value="1"/>
</dbReference>
<dbReference type="GO" id="GO:0005694">
    <property type="term" value="C:chromosome"/>
    <property type="evidence" value="ECO:0007669"/>
    <property type="project" value="TreeGrafter"/>
</dbReference>
<dbReference type="EMBL" id="VOSK01000074">
    <property type="protein sequence ID" value="MPR27130.1"/>
    <property type="molecule type" value="Genomic_DNA"/>
</dbReference>
<evidence type="ECO:0000256" key="1">
    <source>
        <dbReference type="SAM" id="MobiDB-lite"/>
    </source>
</evidence>
<dbReference type="CDD" id="cd16406">
    <property type="entry name" value="ParB_N_like"/>
    <property type="match status" value="1"/>
</dbReference>
<dbReference type="GO" id="GO:0007059">
    <property type="term" value="P:chromosome segregation"/>
    <property type="evidence" value="ECO:0007669"/>
    <property type="project" value="TreeGrafter"/>
</dbReference>
<evidence type="ECO:0000313" key="3">
    <source>
        <dbReference type="EMBL" id="MPR27130.1"/>
    </source>
</evidence>
<comment type="caution">
    <text evidence="3">The sequence shown here is derived from an EMBL/GenBank/DDBJ whole genome shotgun (WGS) entry which is preliminary data.</text>
</comment>
<evidence type="ECO:0000259" key="2">
    <source>
        <dbReference type="Pfam" id="PF02195"/>
    </source>
</evidence>
<accession>A0A5N7MKG3</accession>
<feature type="region of interest" description="Disordered" evidence="1">
    <location>
        <begin position="103"/>
        <end position="141"/>
    </location>
</feature>
<dbReference type="PANTHER" id="PTHR33375:SF7">
    <property type="entry name" value="CHROMOSOME 2-PARTITIONING PROTEIN PARB-RELATED"/>
    <property type="match status" value="1"/>
</dbReference>
<protein>
    <recommendedName>
        <fullName evidence="2">ParB-like N-terminal domain-containing protein</fullName>
    </recommendedName>
</protein>
<dbReference type="InterPro" id="IPR036086">
    <property type="entry name" value="ParB/Sulfiredoxin_sf"/>
</dbReference>
<dbReference type="SUPFAM" id="SSF110849">
    <property type="entry name" value="ParB/Sulfiredoxin"/>
    <property type="match status" value="1"/>
</dbReference>
<dbReference type="RefSeq" id="WP_152713275.1">
    <property type="nucleotide sequence ID" value="NZ_VOSJ01000074.1"/>
</dbReference>
<dbReference type="AlphaFoldDB" id="A0A5N7MKG3"/>
<evidence type="ECO:0000313" key="4">
    <source>
        <dbReference type="Proteomes" id="UP000403266"/>
    </source>
</evidence>
<dbReference type="OrthoDB" id="9813122at2"/>
<name>A0A5N7MKG3_9HYPH</name>
<feature type="compositionally biased region" description="Basic residues" evidence="1">
    <location>
        <begin position="123"/>
        <end position="134"/>
    </location>
</feature>
<dbReference type="InterPro" id="IPR050336">
    <property type="entry name" value="Chromosome_partition/occlusion"/>
</dbReference>
<gene>
    <name evidence="3" type="ORF">FS320_18390</name>
</gene>
<proteinExistence type="predicted"/>
<dbReference type="InterPro" id="IPR003115">
    <property type="entry name" value="ParB_N"/>
</dbReference>
<dbReference type="Pfam" id="PF02195">
    <property type="entry name" value="ParB_N"/>
    <property type="match status" value="1"/>
</dbReference>
<keyword evidence="4" id="KW-1185">Reference proteome</keyword>
<feature type="domain" description="ParB-like N-terminal" evidence="2">
    <location>
        <begin position="3"/>
        <end position="71"/>
    </location>
</feature>
<organism evidence="3 4">
    <name type="scientific">Microvirga tunisiensis</name>
    <dbReference type="NCBI Taxonomy" id="2108360"/>
    <lineage>
        <taxon>Bacteria</taxon>
        <taxon>Pseudomonadati</taxon>
        <taxon>Pseudomonadota</taxon>
        <taxon>Alphaproteobacteria</taxon>
        <taxon>Hyphomicrobiales</taxon>
        <taxon>Methylobacteriaceae</taxon>
        <taxon>Microvirga</taxon>
    </lineage>
</organism>